<dbReference type="Pfam" id="PF13510">
    <property type="entry name" value="Fer2_4"/>
    <property type="match status" value="1"/>
</dbReference>
<dbReference type="GO" id="GO:0016491">
    <property type="term" value="F:oxidoreductase activity"/>
    <property type="evidence" value="ECO:0007669"/>
    <property type="project" value="UniProtKB-KW"/>
</dbReference>
<dbReference type="Gene3D" id="3.50.50.60">
    <property type="entry name" value="FAD/NAD(P)-binding domain"/>
    <property type="match status" value="3"/>
</dbReference>
<dbReference type="PRINTS" id="PR00368">
    <property type="entry name" value="FADPNR"/>
</dbReference>
<dbReference type="Pfam" id="PF01571">
    <property type="entry name" value="GCV_T"/>
    <property type="match status" value="1"/>
</dbReference>
<protein>
    <submittedName>
        <fullName evidence="8">N-methylglutamate dehydrogenase subunit C</fullName>
    </submittedName>
</protein>
<reference evidence="9" key="1">
    <citation type="submission" date="2016-10" db="EMBL/GenBank/DDBJ databases">
        <authorList>
            <person name="Varghese N."/>
            <person name="Submissions S."/>
        </authorList>
    </citation>
    <scope>NUCLEOTIDE SEQUENCE [LARGE SCALE GENOMIC DNA]</scope>
    <source>
        <strain evidence="9">LMG 26031</strain>
    </source>
</reference>
<comment type="similarity">
    <text evidence="1">Belongs to the GcvT family.</text>
</comment>
<dbReference type="InterPro" id="IPR041854">
    <property type="entry name" value="BFD-like_2Fe2S-bd_dom_sf"/>
</dbReference>
<feature type="domain" description="SoxA A3" evidence="7">
    <location>
        <begin position="499"/>
        <end position="582"/>
    </location>
</feature>
<dbReference type="Gene3D" id="3.30.1360.120">
    <property type="entry name" value="Probable tRNA modification gtpase trme, domain 1"/>
    <property type="match status" value="1"/>
</dbReference>
<keyword evidence="2" id="KW-0560">Oxidoreductase</keyword>
<evidence type="ECO:0000259" key="7">
    <source>
        <dbReference type="Pfam" id="PF17806"/>
    </source>
</evidence>
<dbReference type="InterPro" id="IPR023753">
    <property type="entry name" value="FAD/NAD-binding_dom"/>
</dbReference>
<evidence type="ECO:0000256" key="2">
    <source>
        <dbReference type="ARBA" id="ARBA00023002"/>
    </source>
</evidence>
<sequence length="988" mass="107027">MMRLTPHRGEWIERNTRVDFSYEGKHYSGLVGDTITSALWASGVHVLGRSFKYHRPRGVLSLANHDVNVMLQDGARLNVRADVTALTPGGNWHSVNTFGGVEADRGRLVGKLAAFLPVGFYYKAFHSKRWFPRWERMFRAMTGLGTVDFNAPHIRTPKRYGFCDVLVIGAGPSGLSAALAAAEEGADVVIVDENARIGGSGGYQLGGDDGRFDTVRALQASVLGHPRIRVMTGTLAAAYYADLWVPLVDATRITKMRAKAVIVASGAFEQPAVFRNNDVPGVMLASAAQRLVYRYAVAPGKRAVVLTANADGYRAALDMHARGIEVIAVVDLRASHASEDLERDLRAKGVDVLASSCVVEAVADGSGSRLTGVRVGAFSTQSGLRYSTATTRLIECDTLLMSVGWAPAANLLYQAGTKMQFDRAVEQFVPEQLPPGVFACGRVNGVYTLDSKLRDGARAGMQAAAHCGFGEGNTGAAPARLAERESPSHPWPIVGHTSGKNFVDFDEDLQLKDFENAVQEGFDNIELLKRFSTNGMGPSQGKHSNMNGLRILARLTGKEPQEVGTTTARPFFHPVPMSHLAGRGFNPERRTPLHAQHQLLGAVWMPAGVWQRPEYYAVAGKDRATCIEEEALAVRNGVGIIDVGTLGKIEVRGPQAAEFLERVYVSKYAGLKPGMTRYAVMCDESGVVIDDGVIARLADDHFYFTTTTSGAAGIYRELSRLNTIWQLDCGIVNVTGAFAAVNLAGPFSRAVLGKLVDLDLSPAAFPYLGVRVTGVAIGQNRVPARLMRVGFVGEWGYEIHIPAEYGAALWRTLLEAGKEHGIRAFGVEAQRLLRLEKGHVIVSQDTDGLTTPRDAGMEWAVKMDKPFFVGKRSLQIIDRLPAKQRLVGFALDAGARDTGLRECHLVIDRGEIAGRVTSVAWSATLQKTIGLAFVRPAQAEPGTRIAFRLSDGRMVPATVVPTPFYDPESERQKDAVTTKPAAPRKETA</sequence>
<dbReference type="EMBL" id="FNYE01000010">
    <property type="protein sequence ID" value="SEJ39602.1"/>
    <property type="molecule type" value="Genomic_DNA"/>
</dbReference>
<dbReference type="Pfam" id="PF07992">
    <property type="entry name" value="Pyr_redox_2"/>
    <property type="match status" value="1"/>
</dbReference>
<dbReference type="STRING" id="667676.SAMN05192539_101096"/>
<dbReference type="Pfam" id="PF08669">
    <property type="entry name" value="GCV_T_C"/>
    <property type="match status" value="1"/>
</dbReference>
<name>A0A1H6YQR0_9BURK</name>
<evidence type="ECO:0000259" key="6">
    <source>
        <dbReference type="Pfam" id="PF08669"/>
    </source>
</evidence>
<dbReference type="SUPFAM" id="SSF51905">
    <property type="entry name" value="FAD/NAD(P)-binding domain"/>
    <property type="match status" value="1"/>
</dbReference>
<evidence type="ECO:0000259" key="4">
    <source>
        <dbReference type="Pfam" id="PF01571"/>
    </source>
</evidence>
<dbReference type="InterPro" id="IPR028896">
    <property type="entry name" value="GcvT/YgfZ/DmdA"/>
</dbReference>
<dbReference type="InterPro" id="IPR029043">
    <property type="entry name" value="GcvT/YgfZ_C"/>
</dbReference>
<feature type="domain" description="FAD/NAD(P)-binding" evidence="5">
    <location>
        <begin position="164"/>
        <end position="444"/>
    </location>
</feature>
<accession>A0A1H6YQR0</accession>
<dbReference type="Pfam" id="PF17806">
    <property type="entry name" value="SO_alpha_A3"/>
    <property type="match status" value="1"/>
</dbReference>
<dbReference type="PRINTS" id="PR00469">
    <property type="entry name" value="PNDRDTASEII"/>
</dbReference>
<keyword evidence="9" id="KW-1185">Reference proteome</keyword>
<dbReference type="AlphaFoldDB" id="A0A1H6YQR0"/>
<dbReference type="PANTHER" id="PTHR43757">
    <property type="entry name" value="AMINOMETHYLTRANSFERASE"/>
    <property type="match status" value="1"/>
</dbReference>
<feature type="domain" description="GCVT N-terminal" evidence="4">
    <location>
        <begin position="593"/>
        <end position="865"/>
    </location>
</feature>
<dbReference type="InterPro" id="IPR042204">
    <property type="entry name" value="2Fe-2S-bd_N"/>
</dbReference>
<dbReference type="RefSeq" id="WP_245763238.1">
    <property type="nucleotide sequence ID" value="NZ_FNYE01000010.1"/>
</dbReference>
<dbReference type="Gene3D" id="3.10.20.440">
    <property type="entry name" value="2Fe-2S iron-sulphur cluster binding domain, sarcosine oxidase, alpha subunit, N-terminal domain"/>
    <property type="match status" value="1"/>
</dbReference>
<evidence type="ECO:0000256" key="3">
    <source>
        <dbReference type="SAM" id="MobiDB-lite"/>
    </source>
</evidence>
<organism evidence="8 9">
    <name type="scientific">Paraburkholderia diazotrophica</name>
    <dbReference type="NCBI Taxonomy" id="667676"/>
    <lineage>
        <taxon>Bacteria</taxon>
        <taxon>Pseudomonadati</taxon>
        <taxon>Pseudomonadota</taxon>
        <taxon>Betaproteobacteria</taxon>
        <taxon>Burkholderiales</taxon>
        <taxon>Burkholderiaceae</taxon>
        <taxon>Paraburkholderia</taxon>
    </lineage>
</organism>
<evidence type="ECO:0000313" key="9">
    <source>
        <dbReference type="Proteomes" id="UP000198866"/>
    </source>
</evidence>
<dbReference type="InterPro" id="IPR013977">
    <property type="entry name" value="GcvT_C"/>
</dbReference>
<dbReference type="InterPro" id="IPR036188">
    <property type="entry name" value="FAD/NAD-bd_sf"/>
</dbReference>
<dbReference type="SUPFAM" id="SSF103025">
    <property type="entry name" value="Folate-binding domain"/>
    <property type="match status" value="1"/>
</dbReference>
<dbReference type="PANTHER" id="PTHR43757:SF2">
    <property type="entry name" value="AMINOMETHYLTRANSFERASE, MITOCHONDRIAL"/>
    <property type="match status" value="1"/>
</dbReference>
<dbReference type="SUPFAM" id="SSF101790">
    <property type="entry name" value="Aminomethyltransferase beta-barrel domain"/>
    <property type="match status" value="1"/>
</dbReference>
<feature type="domain" description="Aminomethyltransferase C-terminal" evidence="6">
    <location>
        <begin position="885"/>
        <end position="966"/>
    </location>
</feature>
<evidence type="ECO:0000259" key="5">
    <source>
        <dbReference type="Pfam" id="PF07992"/>
    </source>
</evidence>
<dbReference type="Proteomes" id="UP000198866">
    <property type="component" value="Unassembled WGS sequence"/>
</dbReference>
<feature type="region of interest" description="Disordered" evidence="3">
    <location>
        <begin position="962"/>
        <end position="988"/>
    </location>
</feature>
<evidence type="ECO:0000313" key="8">
    <source>
        <dbReference type="EMBL" id="SEJ39602.1"/>
    </source>
</evidence>
<dbReference type="Gene3D" id="1.10.10.1100">
    <property type="entry name" value="BFD-like [2Fe-2S]-binding domain"/>
    <property type="match status" value="1"/>
</dbReference>
<proteinExistence type="inferred from homology"/>
<dbReference type="InterPro" id="IPR027266">
    <property type="entry name" value="TrmE/GcvT-like"/>
</dbReference>
<dbReference type="InterPro" id="IPR041117">
    <property type="entry name" value="SoxA_A3"/>
</dbReference>
<evidence type="ECO:0000256" key="1">
    <source>
        <dbReference type="ARBA" id="ARBA00008609"/>
    </source>
</evidence>
<gene>
    <name evidence="8" type="ORF">SAMN05192539_101096</name>
</gene>
<dbReference type="InterPro" id="IPR006222">
    <property type="entry name" value="GCVT_N"/>
</dbReference>